<evidence type="ECO:0000313" key="3">
    <source>
        <dbReference type="Proteomes" id="UP001501638"/>
    </source>
</evidence>
<dbReference type="Pfam" id="PF13340">
    <property type="entry name" value="DUF4096"/>
    <property type="match status" value="1"/>
</dbReference>
<accession>A0ABN3KMT8</accession>
<feature type="domain" description="Insertion element IS402-like" evidence="1">
    <location>
        <begin position="13"/>
        <end position="83"/>
    </location>
</feature>
<dbReference type="PANTHER" id="PTHR46637">
    <property type="entry name" value="TIS1421-TRANSPOSASE PROTEIN A"/>
    <property type="match status" value="1"/>
</dbReference>
<name>A0ABN3KMT8_9ACTN</name>
<evidence type="ECO:0000313" key="2">
    <source>
        <dbReference type="EMBL" id="GAA2462695.1"/>
    </source>
</evidence>
<reference evidence="2 3" key="1">
    <citation type="journal article" date="2019" name="Int. J. Syst. Evol. Microbiol.">
        <title>The Global Catalogue of Microorganisms (GCM) 10K type strain sequencing project: providing services to taxonomists for standard genome sequencing and annotation.</title>
        <authorList>
            <consortium name="The Broad Institute Genomics Platform"/>
            <consortium name="The Broad Institute Genome Sequencing Center for Infectious Disease"/>
            <person name="Wu L."/>
            <person name="Ma J."/>
        </authorList>
    </citation>
    <scope>NUCLEOTIDE SEQUENCE [LARGE SCALE GENOMIC DNA]</scope>
    <source>
        <strain evidence="2 3">JCM 6305</strain>
    </source>
</reference>
<dbReference type="Proteomes" id="UP001501638">
    <property type="component" value="Unassembled WGS sequence"/>
</dbReference>
<dbReference type="InterPro" id="IPR025161">
    <property type="entry name" value="IS402-like_dom"/>
</dbReference>
<sequence>MGSLFRLWAGRSDEWTRLEPHLPKLGGRGGRGGQWSDHRQVIHGILFRVRTGVPWRDLPERFGNWKTVYERHRRWSADGTWDRAVSNLMQRVVTDPAVAGKHCWSWPTCAAHLQPARRGLPEWYCHRLPPPP</sequence>
<protein>
    <recommendedName>
        <fullName evidence="1">Insertion element IS402-like domain-containing protein</fullName>
    </recommendedName>
</protein>
<dbReference type="EMBL" id="BAAASZ010000042">
    <property type="protein sequence ID" value="GAA2462695.1"/>
    <property type="molecule type" value="Genomic_DNA"/>
</dbReference>
<gene>
    <name evidence="2" type="ORF">GCM10010405_53770</name>
</gene>
<proteinExistence type="predicted"/>
<keyword evidence="3" id="KW-1185">Reference proteome</keyword>
<organism evidence="2 3">
    <name type="scientific">Streptomyces macrosporus</name>
    <dbReference type="NCBI Taxonomy" id="44032"/>
    <lineage>
        <taxon>Bacteria</taxon>
        <taxon>Bacillati</taxon>
        <taxon>Actinomycetota</taxon>
        <taxon>Actinomycetes</taxon>
        <taxon>Kitasatosporales</taxon>
        <taxon>Streptomycetaceae</taxon>
        <taxon>Streptomyces</taxon>
    </lineage>
</organism>
<evidence type="ECO:0000259" key="1">
    <source>
        <dbReference type="Pfam" id="PF13340"/>
    </source>
</evidence>
<comment type="caution">
    <text evidence="2">The sequence shown here is derived from an EMBL/GenBank/DDBJ whole genome shotgun (WGS) entry which is preliminary data.</text>
</comment>
<dbReference type="PANTHER" id="PTHR46637:SF1">
    <property type="entry name" value="BLL5188 PROTEIN"/>
    <property type="match status" value="1"/>
</dbReference>
<dbReference type="InterPro" id="IPR052909">
    <property type="entry name" value="Transposase_6_like"/>
</dbReference>